<organism evidence="3 4">
    <name type="scientific">Simiduia aestuariiviva</name>
    <dbReference type="NCBI Taxonomy" id="1510459"/>
    <lineage>
        <taxon>Bacteria</taxon>
        <taxon>Pseudomonadati</taxon>
        <taxon>Pseudomonadota</taxon>
        <taxon>Gammaproteobacteria</taxon>
        <taxon>Cellvibrionales</taxon>
        <taxon>Cellvibrionaceae</taxon>
        <taxon>Simiduia</taxon>
    </lineage>
</organism>
<feature type="chain" id="PRO_5032372123" evidence="2">
    <location>
        <begin position="29"/>
        <end position="82"/>
    </location>
</feature>
<dbReference type="EMBL" id="JACHXZ010000003">
    <property type="protein sequence ID" value="MBB3168825.1"/>
    <property type="molecule type" value="Genomic_DNA"/>
</dbReference>
<feature type="compositionally biased region" description="Polar residues" evidence="1">
    <location>
        <begin position="30"/>
        <end position="68"/>
    </location>
</feature>
<keyword evidence="4" id="KW-1185">Reference proteome</keyword>
<proteinExistence type="predicted"/>
<feature type="signal peptide" evidence="2">
    <location>
        <begin position="1"/>
        <end position="28"/>
    </location>
</feature>
<protein>
    <submittedName>
        <fullName evidence="3">Uncharacterized protein</fullName>
    </submittedName>
</protein>
<dbReference type="AlphaFoldDB" id="A0A839UTZ0"/>
<dbReference type="RefSeq" id="WP_183910340.1">
    <property type="nucleotide sequence ID" value="NZ_JACHXZ010000003.1"/>
</dbReference>
<name>A0A839UTZ0_9GAMM</name>
<gene>
    <name evidence="3" type="ORF">FHS30_002033</name>
</gene>
<sequence length="82" mass="8828">MNKLQPRFRLLALFFVALWCAMAGISVAQNEATDNTSATQTTPDATPETAPSDSPAAQPNNPNYTPTEEISEDLSVSFPVDI</sequence>
<reference evidence="3 4" key="1">
    <citation type="submission" date="2020-08" db="EMBL/GenBank/DDBJ databases">
        <title>Genomic Encyclopedia of Type Strains, Phase III (KMG-III): the genomes of soil and plant-associated and newly described type strains.</title>
        <authorList>
            <person name="Whitman W."/>
        </authorList>
    </citation>
    <scope>NUCLEOTIDE SEQUENCE [LARGE SCALE GENOMIC DNA]</scope>
    <source>
        <strain evidence="3 4">CECT 8571</strain>
    </source>
</reference>
<comment type="caution">
    <text evidence="3">The sequence shown here is derived from an EMBL/GenBank/DDBJ whole genome shotgun (WGS) entry which is preliminary data.</text>
</comment>
<feature type="region of interest" description="Disordered" evidence="1">
    <location>
        <begin position="30"/>
        <end position="82"/>
    </location>
</feature>
<accession>A0A839UTZ0</accession>
<evidence type="ECO:0000256" key="1">
    <source>
        <dbReference type="SAM" id="MobiDB-lite"/>
    </source>
</evidence>
<evidence type="ECO:0000313" key="4">
    <source>
        <dbReference type="Proteomes" id="UP000559987"/>
    </source>
</evidence>
<evidence type="ECO:0000313" key="3">
    <source>
        <dbReference type="EMBL" id="MBB3168825.1"/>
    </source>
</evidence>
<dbReference type="Proteomes" id="UP000559987">
    <property type="component" value="Unassembled WGS sequence"/>
</dbReference>
<evidence type="ECO:0000256" key="2">
    <source>
        <dbReference type="SAM" id="SignalP"/>
    </source>
</evidence>
<keyword evidence="2" id="KW-0732">Signal</keyword>